<dbReference type="Pfam" id="PF00271">
    <property type="entry name" value="Helicase_C"/>
    <property type="match status" value="1"/>
</dbReference>
<evidence type="ECO:0000256" key="8">
    <source>
        <dbReference type="ARBA" id="ARBA00060772"/>
    </source>
</evidence>
<dbReference type="InterPro" id="IPR014001">
    <property type="entry name" value="Helicase_ATP-bd"/>
</dbReference>
<feature type="repeat" description="ANK" evidence="9">
    <location>
        <begin position="412"/>
        <end position="444"/>
    </location>
</feature>
<keyword evidence="16" id="KW-1185">Reference proteome</keyword>
<dbReference type="CDD" id="cd18791">
    <property type="entry name" value="SF2_C_RHA"/>
    <property type="match status" value="1"/>
</dbReference>
<dbReference type="SMART" id="SM00490">
    <property type="entry name" value="HELICc"/>
    <property type="match status" value="1"/>
</dbReference>
<comment type="similarity">
    <text evidence="8">Belongs to the DExH box helicase family.</text>
</comment>
<evidence type="ECO:0000256" key="1">
    <source>
        <dbReference type="ARBA" id="ARBA00004123"/>
    </source>
</evidence>
<dbReference type="AlphaFoldDB" id="A0A0T6B0E3"/>
<dbReference type="PROSITE" id="PS51061">
    <property type="entry name" value="R3H"/>
    <property type="match status" value="1"/>
</dbReference>
<dbReference type="InterPro" id="IPR001650">
    <property type="entry name" value="Helicase_C-like"/>
</dbReference>
<dbReference type="InterPro" id="IPR027417">
    <property type="entry name" value="P-loop_NTPase"/>
</dbReference>
<dbReference type="Pfam" id="PF00270">
    <property type="entry name" value="DEAD"/>
    <property type="match status" value="1"/>
</dbReference>
<feature type="region of interest" description="Disordered" evidence="10">
    <location>
        <begin position="1053"/>
        <end position="1103"/>
    </location>
</feature>
<dbReference type="Pfam" id="PF04146">
    <property type="entry name" value="YTH"/>
    <property type="match status" value="1"/>
</dbReference>
<dbReference type="CDD" id="cd17917">
    <property type="entry name" value="DEXHc_RHA-like"/>
    <property type="match status" value="1"/>
</dbReference>
<dbReference type="Proteomes" id="UP000051574">
    <property type="component" value="Unassembled WGS sequence"/>
</dbReference>
<dbReference type="Pfam" id="PF12796">
    <property type="entry name" value="Ank_2"/>
    <property type="match status" value="1"/>
</dbReference>
<keyword evidence="6" id="KW-0694">RNA-binding</keyword>
<feature type="domain" description="Helicase C-terminal" evidence="14">
    <location>
        <begin position="502"/>
        <end position="670"/>
    </location>
</feature>
<dbReference type="SMART" id="SM00487">
    <property type="entry name" value="DEXDc"/>
    <property type="match status" value="1"/>
</dbReference>
<feature type="domain" description="R3H" evidence="12">
    <location>
        <begin position="12"/>
        <end position="76"/>
    </location>
</feature>
<evidence type="ECO:0000313" key="15">
    <source>
        <dbReference type="EMBL" id="KRT80786.1"/>
    </source>
</evidence>
<dbReference type="InterPro" id="IPR011545">
    <property type="entry name" value="DEAD/DEAH_box_helicase_dom"/>
</dbReference>
<dbReference type="Pfam" id="PF21010">
    <property type="entry name" value="HA2_C"/>
    <property type="match status" value="1"/>
</dbReference>
<keyword evidence="2" id="KW-0547">Nucleotide-binding</keyword>
<keyword evidence="9" id="KW-0040">ANK repeat</keyword>
<dbReference type="Pfam" id="PF01424">
    <property type="entry name" value="R3H"/>
    <property type="match status" value="1"/>
</dbReference>
<dbReference type="Gene3D" id="3.30.1370.50">
    <property type="entry name" value="R3H-like domain"/>
    <property type="match status" value="1"/>
</dbReference>
<dbReference type="FunFam" id="3.40.50.300:FF:000526">
    <property type="entry name" value="DExH-box ATP-dependent RNA helicase DExH3"/>
    <property type="match status" value="1"/>
</dbReference>
<keyword evidence="4" id="KW-0347">Helicase</keyword>
<dbReference type="InterPro" id="IPR001374">
    <property type="entry name" value="R3H_dom"/>
</dbReference>
<keyword evidence="5" id="KW-0067">ATP-binding</keyword>
<evidence type="ECO:0000256" key="7">
    <source>
        <dbReference type="ARBA" id="ARBA00023242"/>
    </source>
</evidence>
<dbReference type="Gene3D" id="3.10.590.10">
    <property type="entry name" value="ph1033 like domains"/>
    <property type="match status" value="1"/>
</dbReference>
<dbReference type="PROSITE" id="PS51194">
    <property type="entry name" value="HELICASE_CTER"/>
    <property type="match status" value="1"/>
</dbReference>
<dbReference type="SUPFAM" id="SSF52540">
    <property type="entry name" value="P-loop containing nucleoside triphosphate hydrolases"/>
    <property type="match status" value="1"/>
</dbReference>
<keyword evidence="3" id="KW-0378">Hydrolase</keyword>
<evidence type="ECO:0000259" key="11">
    <source>
        <dbReference type="PROSITE" id="PS50882"/>
    </source>
</evidence>
<reference evidence="15 16" key="1">
    <citation type="submission" date="2015-09" db="EMBL/GenBank/DDBJ databases">
        <title>Draft genome of the scarab beetle Oryctes borbonicus.</title>
        <authorList>
            <person name="Meyer J.M."/>
            <person name="Markov G.V."/>
            <person name="Baskaran P."/>
            <person name="Herrmann M."/>
            <person name="Sommer R.J."/>
            <person name="Roedelsperger C."/>
        </authorList>
    </citation>
    <scope>NUCLEOTIDE SEQUENCE [LARGE SCALE GENOMIC DNA]</scope>
    <source>
        <strain evidence="15">OB123</strain>
        <tissue evidence="15">Whole animal</tissue>
    </source>
</reference>
<evidence type="ECO:0000256" key="10">
    <source>
        <dbReference type="SAM" id="MobiDB-lite"/>
    </source>
</evidence>
<comment type="subcellular location">
    <subcellularLocation>
        <location evidence="1">Nucleus</location>
    </subcellularLocation>
</comment>
<dbReference type="PROSITE" id="PS50088">
    <property type="entry name" value="ANK_REPEAT"/>
    <property type="match status" value="1"/>
</dbReference>
<proteinExistence type="inferred from homology"/>
<dbReference type="PROSITE" id="PS51192">
    <property type="entry name" value="HELICASE_ATP_BIND_1"/>
    <property type="match status" value="1"/>
</dbReference>
<dbReference type="GO" id="GO:0005524">
    <property type="term" value="F:ATP binding"/>
    <property type="evidence" value="ECO:0007669"/>
    <property type="project" value="UniProtKB-KW"/>
</dbReference>
<evidence type="ECO:0000313" key="16">
    <source>
        <dbReference type="Proteomes" id="UP000051574"/>
    </source>
</evidence>
<dbReference type="InterPro" id="IPR036770">
    <property type="entry name" value="Ankyrin_rpt-contain_sf"/>
</dbReference>
<dbReference type="CDD" id="cd21134">
    <property type="entry name" value="YTH"/>
    <property type="match status" value="1"/>
</dbReference>
<protein>
    <submittedName>
        <fullName evidence="15">Ankyrin repeat-containing protein</fullName>
    </submittedName>
</protein>
<dbReference type="GO" id="GO:0005634">
    <property type="term" value="C:nucleus"/>
    <property type="evidence" value="ECO:0007669"/>
    <property type="project" value="UniProtKB-SubCell"/>
</dbReference>
<dbReference type="PROSITE" id="PS50882">
    <property type="entry name" value="YTH"/>
    <property type="match status" value="1"/>
</dbReference>
<dbReference type="PANTHER" id="PTHR18934:SF213">
    <property type="entry name" value="3'-5' RNA HELICASE YTHDC2"/>
    <property type="match status" value="1"/>
</dbReference>
<accession>A0A0T6B0E3</accession>
<evidence type="ECO:0000259" key="13">
    <source>
        <dbReference type="PROSITE" id="PS51192"/>
    </source>
</evidence>
<evidence type="ECO:0000256" key="4">
    <source>
        <dbReference type="ARBA" id="ARBA00022806"/>
    </source>
</evidence>
<dbReference type="GO" id="GO:0003677">
    <property type="term" value="F:DNA binding"/>
    <property type="evidence" value="ECO:0007669"/>
    <property type="project" value="UniProtKB-ARBA"/>
</dbReference>
<evidence type="ECO:0000256" key="9">
    <source>
        <dbReference type="PROSITE-ProRule" id="PRU00023"/>
    </source>
</evidence>
<dbReference type="SUPFAM" id="SSF48403">
    <property type="entry name" value="Ankyrin repeat"/>
    <property type="match status" value="1"/>
</dbReference>
<evidence type="ECO:0000256" key="6">
    <source>
        <dbReference type="ARBA" id="ARBA00022884"/>
    </source>
</evidence>
<dbReference type="GO" id="GO:0004386">
    <property type="term" value="F:helicase activity"/>
    <property type="evidence" value="ECO:0007669"/>
    <property type="project" value="UniProtKB-KW"/>
</dbReference>
<dbReference type="InterPro" id="IPR002110">
    <property type="entry name" value="Ankyrin_rpt"/>
</dbReference>
<evidence type="ECO:0000259" key="14">
    <source>
        <dbReference type="PROSITE" id="PS51194"/>
    </source>
</evidence>
<dbReference type="FunFam" id="3.30.1370.50:FF:000002">
    <property type="entry name" value="Immunoglobulin mu DNA-binding protein 2"/>
    <property type="match status" value="1"/>
</dbReference>
<gene>
    <name evidence="15" type="ORF">AMK59_5171</name>
</gene>
<dbReference type="Gene3D" id="3.40.50.300">
    <property type="entry name" value="P-loop containing nucleotide triphosphate hydrolases"/>
    <property type="match status" value="2"/>
</dbReference>
<dbReference type="SMART" id="SM00248">
    <property type="entry name" value="ANK"/>
    <property type="match status" value="2"/>
</dbReference>
<feature type="domain" description="YTH" evidence="11">
    <location>
        <begin position="1133"/>
        <end position="1273"/>
    </location>
</feature>
<comment type="caution">
    <text evidence="15">The sequence shown here is derived from an EMBL/GenBank/DDBJ whole genome shotgun (WGS) entry which is preliminary data.</text>
</comment>
<name>A0A0T6B0E3_9SCAR</name>
<dbReference type="OrthoDB" id="6103986at2759"/>
<evidence type="ECO:0000259" key="12">
    <source>
        <dbReference type="PROSITE" id="PS51061"/>
    </source>
</evidence>
<dbReference type="Gene3D" id="1.20.120.1080">
    <property type="match status" value="1"/>
</dbReference>
<dbReference type="InterPro" id="IPR011709">
    <property type="entry name" value="DEAD-box_helicase_OB_fold"/>
</dbReference>
<dbReference type="GO" id="GO:0016787">
    <property type="term" value="F:hydrolase activity"/>
    <property type="evidence" value="ECO:0007669"/>
    <property type="project" value="UniProtKB-KW"/>
</dbReference>
<dbReference type="InterPro" id="IPR007275">
    <property type="entry name" value="YTH_domain"/>
</dbReference>
<sequence>MARKTTTNSQAEDFRIEIDTIFRDFLDDPDTLEIDFPNDYSTQKRKYVHERCRKLGLKSKSRGKEPNRILTVYKIRSRSNQFTCNFSLSRTAFDLLSNFSRKNPRLTPQLTDIFNSVRCDYAVGRLFFGNPVMVDAVVNGNFIEVKQSLPTYQMKEEILNTIENNKITIVSAETGSGKTTQVPQYILENAHRNRQPCRIICTQPRRISTVAIAERVSAERNEPLGSTVGYQIKLESKLGPKTALIYCTTGVLLRTLMITTSCLDYVTYVIIDEIHERDKFTDFLLIYLKENLARFNNLKIILMSATMDVDLFLDYFNKEPSVLSIPGRNFPITEWFLDDTLALINYKSDAMENVMKGDILSVELENVDANLLKEMDTTLLQCINYGREDDYAQLLQLIITDKVPINYSDVCFGYTALMVAASKGKRDVVETLLNMGADVSIKCKNSYTAAGYALSFGYQDIADLLEWFAAESENQLKHAQLTEIYDRTISDDIIDYDLIIAIIQHIQSKINNEDGILIFLPGYDDIISCCDRVYNSAIDQEKIKICMLHGGMHISAQHEVFTPSPGRQKIILSTNVAETSITIDDVVFVINSGKVKEKSYESIGGTSSLVTKWASMACVKQRAGRAGRTKPGMCFHMLSKKRYEALQIHTIPEILRVPLHELCLQTKLLAPQGTSIDSFLLKAMEQPARTSINTAISGLITLGALDKEENLTRLGTHLLQLSVEPHLAKMLIYSVIFKCVDPVLTIVATLAHKEPFILPTVGLEKGQANAKRKSLSFGSLSDHMSILKAFQMWQKAKQQRKERQFCQEYFISYGAMEIIMVTRNHLLGQLRACGFVPSNGRDSMHELSRYSDHWPLVKAVLTSGLYPNIAFPNADKFHTMTENKVIMHTTSSLRNVVINSELWCIFEEISKLGAICNIKNVTAITPATVVFSCGSALQYSEQNGIITIDDKLQINVSSPMIWKFRTLLDDLIQRKVKNPRLKFTRTDEIILETFDNILSAEDSSKGLFQPPGVGDRPLFIYNKMNDYNPDQNEAAMYSRAHPTAERFLRIGHQRPDENSNNQPRHSKHPYRPVPHSRYNMNGYGHHSSRSDYEQPSSSKGFNVGHRRLNENEAASPILVNAIAPKDIVIPHSARFFVIRPTETRNIIISVSQGTWNFSPQTEKKIFRLFMEGFFIVLLFTARGTNYFQGVARLLDTNRGQPNVPCPIEWLGTNSVNYDQIRHLVHPKVHMVEDGYELQYCAGRDITYMLMYNPDHPDDSSRPILGGTRRVRQY</sequence>
<feature type="domain" description="Helicase ATP-binding" evidence="13">
    <location>
        <begin position="159"/>
        <end position="325"/>
    </location>
</feature>
<dbReference type="EMBL" id="LJIG01016376">
    <property type="protein sequence ID" value="KRT80786.1"/>
    <property type="molecule type" value="Genomic_DNA"/>
</dbReference>
<dbReference type="Gene3D" id="1.25.40.20">
    <property type="entry name" value="Ankyrin repeat-containing domain"/>
    <property type="match status" value="1"/>
</dbReference>
<dbReference type="SUPFAM" id="SSF82708">
    <property type="entry name" value="R3H domain"/>
    <property type="match status" value="1"/>
</dbReference>
<dbReference type="InterPro" id="IPR007502">
    <property type="entry name" value="Helicase-assoc_dom"/>
</dbReference>
<dbReference type="GO" id="GO:0003723">
    <property type="term" value="F:RNA binding"/>
    <property type="evidence" value="ECO:0007669"/>
    <property type="project" value="UniProtKB-KW"/>
</dbReference>
<dbReference type="FunFam" id="1.20.120.1080:FF:000002">
    <property type="entry name" value="Putative ATP-dependent RNA helicase DHX36"/>
    <property type="match status" value="1"/>
</dbReference>
<evidence type="ECO:0000256" key="5">
    <source>
        <dbReference type="ARBA" id="ARBA00022840"/>
    </source>
</evidence>
<evidence type="ECO:0000256" key="2">
    <source>
        <dbReference type="ARBA" id="ARBA00022741"/>
    </source>
</evidence>
<organism evidence="15 16">
    <name type="scientific">Oryctes borbonicus</name>
    <dbReference type="NCBI Taxonomy" id="1629725"/>
    <lineage>
        <taxon>Eukaryota</taxon>
        <taxon>Metazoa</taxon>
        <taxon>Ecdysozoa</taxon>
        <taxon>Arthropoda</taxon>
        <taxon>Hexapoda</taxon>
        <taxon>Insecta</taxon>
        <taxon>Pterygota</taxon>
        <taxon>Neoptera</taxon>
        <taxon>Endopterygota</taxon>
        <taxon>Coleoptera</taxon>
        <taxon>Polyphaga</taxon>
        <taxon>Scarabaeiformia</taxon>
        <taxon>Scarabaeidae</taxon>
        <taxon>Dynastinae</taxon>
        <taxon>Oryctes</taxon>
    </lineage>
</organism>
<dbReference type="PANTHER" id="PTHR18934">
    <property type="entry name" value="ATP-DEPENDENT RNA HELICASE"/>
    <property type="match status" value="1"/>
</dbReference>
<dbReference type="SMART" id="SM00847">
    <property type="entry name" value="HA2"/>
    <property type="match status" value="1"/>
</dbReference>
<dbReference type="PROSITE" id="PS50297">
    <property type="entry name" value="ANK_REP_REGION"/>
    <property type="match status" value="1"/>
</dbReference>
<dbReference type="Pfam" id="PF07717">
    <property type="entry name" value="OB_NTP_bind"/>
    <property type="match status" value="1"/>
</dbReference>
<evidence type="ECO:0000256" key="3">
    <source>
        <dbReference type="ARBA" id="ARBA00022801"/>
    </source>
</evidence>
<dbReference type="InterPro" id="IPR036867">
    <property type="entry name" value="R3H_dom_sf"/>
</dbReference>
<keyword evidence="7" id="KW-0539">Nucleus</keyword>